<comment type="caution">
    <text evidence="1">The sequence shown here is derived from an EMBL/GenBank/DDBJ whole genome shotgun (WGS) entry which is preliminary data.</text>
</comment>
<accession>A0ABP8WGE2</accession>
<protein>
    <recommendedName>
        <fullName evidence="3">SAF domain-containing protein</fullName>
    </recommendedName>
</protein>
<evidence type="ECO:0000313" key="2">
    <source>
        <dbReference type="Proteomes" id="UP001500621"/>
    </source>
</evidence>
<gene>
    <name evidence="1" type="ORF">GCM10023226_28460</name>
</gene>
<reference evidence="2" key="1">
    <citation type="journal article" date="2019" name="Int. J. Syst. Evol. Microbiol.">
        <title>The Global Catalogue of Microorganisms (GCM) 10K type strain sequencing project: providing services to taxonomists for standard genome sequencing and annotation.</title>
        <authorList>
            <consortium name="The Broad Institute Genomics Platform"/>
            <consortium name="The Broad Institute Genome Sequencing Center for Infectious Disease"/>
            <person name="Wu L."/>
            <person name="Ma J."/>
        </authorList>
    </citation>
    <scope>NUCLEOTIDE SEQUENCE [LARGE SCALE GENOMIC DNA]</scope>
    <source>
        <strain evidence="2">JCM 18127</strain>
    </source>
</reference>
<organism evidence="1 2">
    <name type="scientific">Nocardioides nanhaiensis</name>
    <dbReference type="NCBI Taxonomy" id="1476871"/>
    <lineage>
        <taxon>Bacteria</taxon>
        <taxon>Bacillati</taxon>
        <taxon>Actinomycetota</taxon>
        <taxon>Actinomycetes</taxon>
        <taxon>Propionibacteriales</taxon>
        <taxon>Nocardioidaceae</taxon>
        <taxon>Nocardioides</taxon>
    </lineage>
</organism>
<dbReference type="RefSeq" id="WP_345266992.1">
    <property type="nucleotide sequence ID" value="NZ_BAABIM010000003.1"/>
</dbReference>
<evidence type="ECO:0000313" key="1">
    <source>
        <dbReference type="EMBL" id="GAA4688951.1"/>
    </source>
</evidence>
<name>A0ABP8WGE2_9ACTN</name>
<proteinExistence type="predicted"/>
<evidence type="ECO:0008006" key="3">
    <source>
        <dbReference type="Google" id="ProtNLM"/>
    </source>
</evidence>
<sequence>MPAPRRQILPSLSLVVSMLALVVALGGASYAAVKINGADIKRSSIPGSALKARAVVGPKIGLDAVTGKNVKESSLGQVPSAAQADTAAGVADEGVDSAALAGITRRSNGESIAAGTTGSVIASCEPGEQVIGGGNDGSLSFRVIASRNEGTTGWRVFVFNGGGGAATLTTHVFCLAP</sequence>
<dbReference type="Proteomes" id="UP001500621">
    <property type="component" value="Unassembled WGS sequence"/>
</dbReference>
<dbReference type="EMBL" id="BAABIM010000003">
    <property type="protein sequence ID" value="GAA4688951.1"/>
    <property type="molecule type" value="Genomic_DNA"/>
</dbReference>
<keyword evidence="2" id="KW-1185">Reference proteome</keyword>